<dbReference type="EMBL" id="CP021111">
    <property type="protein sequence ID" value="ARP95748.1"/>
    <property type="molecule type" value="Genomic_DNA"/>
</dbReference>
<keyword evidence="2" id="KW-0229">DNA integration</keyword>
<dbReference type="PANTHER" id="PTHR30629">
    <property type="entry name" value="PROPHAGE INTEGRASE"/>
    <property type="match status" value="1"/>
</dbReference>
<evidence type="ECO:0000256" key="2">
    <source>
        <dbReference type="ARBA" id="ARBA00022908"/>
    </source>
</evidence>
<dbReference type="GO" id="GO:0003677">
    <property type="term" value="F:DNA binding"/>
    <property type="evidence" value="ECO:0007669"/>
    <property type="project" value="InterPro"/>
</dbReference>
<evidence type="ECO:0000313" key="3">
    <source>
        <dbReference type="EMBL" id="ARP95748.1"/>
    </source>
</evidence>
<protein>
    <recommendedName>
        <fullName evidence="5">Tyr recombinase domain-containing protein</fullName>
    </recommendedName>
</protein>
<evidence type="ECO:0000313" key="4">
    <source>
        <dbReference type="Proteomes" id="UP000194161"/>
    </source>
</evidence>
<evidence type="ECO:0000256" key="1">
    <source>
        <dbReference type="ARBA" id="ARBA00008857"/>
    </source>
</evidence>
<dbReference type="Proteomes" id="UP000194161">
    <property type="component" value="Chromosome"/>
</dbReference>
<gene>
    <name evidence="3" type="ORF">CAL15_16015</name>
</gene>
<dbReference type="PANTHER" id="PTHR30629:SF2">
    <property type="entry name" value="PROPHAGE INTEGRASE INTS-RELATED"/>
    <property type="match status" value="1"/>
</dbReference>
<dbReference type="AlphaFoldDB" id="A0A1W6ZEC6"/>
<dbReference type="SUPFAM" id="SSF56349">
    <property type="entry name" value="DNA breaking-rejoining enzymes"/>
    <property type="match status" value="1"/>
</dbReference>
<comment type="similarity">
    <text evidence="1">Belongs to the 'phage' integrase family.</text>
</comment>
<proteinExistence type="inferred from homology"/>
<keyword evidence="4" id="KW-1185">Reference proteome</keyword>
<evidence type="ECO:0008006" key="5">
    <source>
        <dbReference type="Google" id="ProtNLM"/>
    </source>
</evidence>
<reference evidence="3 4" key="1">
    <citation type="submission" date="2017-05" db="EMBL/GenBank/DDBJ databases">
        <title>Complete and WGS of Bordetella genogroups.</title>
        <authorList>
            <person name="Spilker T."/>
            <person name="LiPuma J."/>
        </authorList>
    </citation>
    <scope>NUCLEOTIDE SEQUENCE [LARGE SCALE GENOMIC DNA]</scope>
    <source>
        <strain evidence="3 4">AU7206</strain>
    </source>
</reference>
<dbReference type="GO" id="GO:0015074">
    <property type="term" value="P:DNA integration"/>
    <property type="evidence" value="ECO:0007669"/>
    <property type="project" value="UniProtKB-KW"/>
</dbReference>
<sequence length="97" mass="10991">MTKEGLLAALQRMGYDKETLTIHGFRATARKLLVEQLHYPAEVIEHQLAHAVPNALDTPYNRMKFIKERREMMQAWADHLDKLQASASVSSISKTAA</sequence>
<organism evidence="3 4">
    <name type="scientific">Bordetella genomosp. 13</name>
    <dbReference type="NCBI Taxonomy" id="463040"/>
    <lineage>
        <taxon>Bacteria</taxon>
        <taxon>Pseudomonadati</taxon>
        <taxon>Pseudomonadota</taxon>
        <taxon>Betaproteobacteria</taxon>
        <taxon>Burkholderiales</taxon>
        <taxon>Alcaligenaceae</taxon>
        <taxon>Bordetella</taxon>
    </lineage>
</organism>
<name>A0A1W6ZEC6_9BORD</name>
<dbReference type="KEGG" id="bgm:CAL15_16015"/>
<accession>A0A1W6ZEC6</accession>
<dbReference type="InterPro" id="IPR050808">
    <property type="entry name" value="Phage_Integrase"/>
</dbReference>
<dbReference type="STRING" id="463040.CAL15_16015"/>
<dbReference type="InterPro" id="IPR011010">
    <property type="entry name" value="DNA_brk_join_enz"/>
</dbReference>